<keyword evidence="3" id="KW-0040">ANK repeat</keyword>
<dbReference type="SUPFAM" id="SSF48403">
    <property type="entry name" value="Ankyrin repeat"/>
    <property type="match status" value="1"/>
</dbReference>
<dbReference type="Pfam" id="PF17763">
    <property type="entry name" value="Asparaginase_C"/>
    <property type="match status" value="1"/>
</dbReference>
<dbReference type="InterPro" id="IPR027473">
    <property type="entry name" value="L-asparaginase_C"/>
</dbReference>
<dbReference type="CDD" id="cd08963">
    <property type="entry name" value="L-asparaginase_I"/>
    <property type="match status" value="1"/>
</dbReference>
<dbReference type="SMART" id="SM00248">
    <property type="entry name" value="ANK"/>
    <property type="match status" value="3"/>
</dbReference>
<proteinExistence type="predicted"/>
<dbReference type="RefSeq" id="XP_073994648.1">
    <property type="nucleotide sequence ID" value="XM_074138547.1"/>
</dbReference>
<dbReference type="PIRSF" id="PIRSF001220">
    <property type="entry name" value="L-ASNase_gatD"/>
    <property type="match status" value="1"/>
</dbReference>
<feature type="domain" description="Asparaginase/glutaminase C-terminal" evidence="7">
    <location>
        <begin position="260"/>
        <end position="375"/>
    </location>
</feature>
<dbReference type="SFLD" id="SFLDS00057">
    <property type="entry name" value="Glutaminase/Asparaginase"/>
    <property type="match status" value="1"/>
</dbReference>
<dbReference type="PRINTS" id="PR00139">
    <property type="entry name" value="ASNGLNASE"/>
</dbReference>
<dbReference type="InterPro" id="IPR020827">
    <property type="entry name" value="Asparaginase/glutaminase_AS1"/>
</dbReference>
<dbReference type="EC" id="3.5.1.1" evidence="1"/>
<reference evidence="8" key="1">
    <citation type="submission" date="2025-05" db="UniProtKB">
        <authorList>
            <consortium name="EnsemblMetazoa"/>
        </authorList>
    </citation>
    <scope>IDENTIFICATION</scope>
</reference>
<dbReference type="SUPFAM" id="SSF53774">
    <property type="entry name" value="Glutaminase/Asparaginase"/>
    <property type="match status" value="1"/>
</dbReference>
<name>A0ABL0DRS4_RHOPR</name>
<organism evidence="8 9">
    <name type="scientific">Rhodnius prolixus</name>
    <name type="common">Triatomid bug</name>
    <dbReference type="NCBI Taxonomy" id="13249"/>
    <lineage>
        <taxon>Eukaryota</taxon>
        <taxon>Metazoa</taxon>
        <taxon>Ecdysozoa</taxon>
        <taxon>Arthropoda</taxon>
        <taxon>Hexapoda</taxon>
        <taxon>Insecta</taxon>
        <taxon>Pterygota</taxon>
        <taxon>Neoptera</taxon>
        <taxon>Paraneoptera</taxon>
        <taxon>Hemiptera</taxon>
        <taxon>Heteroptera</taxon>
        <taxon>Panheteroptera</taxon>
        <taxon>Cimicomorpha</taxon>
        <taxon>Reduviidae</taxon>
        <taxon>Triatominae</taxon>
        <taxon>Rhodnius</taxon>
    </lineage>
</organism>
<dbReference type="PROSITE" id="PS00144">
    <property type="entry name" value="ASN_GLN_ASE_1"/>
    <property type="match status" value="1"/>
</dbReference>
<evidence type="ECO:0000256" key="2">
    <source>
        <dbReference type="ARBA" id="ARBA00022801"/>
    </source>
</evidence>
<keyword evidence="2" id="KW-0378">Hydrolase</keyword>
<dbReference type="EnsemblMetazoa" id="RPRC005448.R136">
    <property type="protein sequence ID" value="RPRC005448.P136"/>
    <property type="gene ID" value="RPRC005448"/>
</dbReference>
<protein>
    <recommendedName>
        <fullName evidence="1">asparaginase</fullName>
        <ecNumber evidence="1">3.5.1.1</ecNumber>
    </recommendedName>
</protein>
<feature type="repeat" description="ANK" evidence="3">
    <location>
        <begin position="453"/>
        <end position="485"/>
    </location>
</feature>
<dbReference type="PANTHER" id="PTHR11707:SF28">
    <property type="entry name" value="60 KDA LYSOPHOSPHOLIPASE"/>
    <property type="match status" value="1"/>
</dbReference>
<feature type="domain" description="L-asparaginase N-terminal" evidence="6">
    <location>
        <begin position="28"/>
        <end position="240"/>
    </location>
</feature>
<dbReference type="InterPro" id="IPR027475">
    <property type="entry name" value="Asparaginase/glutaminase_AS2"/>
</dbReference>
<evidence type="ECO:0000256" key="1">
    <source>
        <dbReference type="ARBA" id="ARBA00012920"/>
    </source>
</evidence>
<dbReference type="Pfam" id="PF00710">
    <property type="entry name" value="Asparaginase"/>
    <property type="match status" value="1"/>
</dbReference>
<dbReference type="InterPro" id="IPR006034">
    <property type="entry name" value="Asparaginase/glutaminase-like"/>
</dbReference>
<dbReference type="Pfam" id="PF12796">
    <property type="entry name" value="Ank_2"/>
    <property type="match status" value="2"/>
</dbReference>
<dbReference type="InterPro" id="IPR037152">
    <property type="entry name" value="L-asparaginase_N_sf"/>
</dbReference>
<dbReference type="RefSeq" id="XP_073994649.1">
    <property type="nucleotide sequence ID" value="XM_074138548.1"/>
</dbReference>
<dbReference type="PROSITE" id="PS00917">
    <property type="entry name" value="ASN_GLN_ASE_2"/>
    <property type="match status" value="1"/>
</dbReference>
<dbReference type="InterPro" id="IPR002110">
    <property type="entry name" value="Ankyrin_rpt"/>
</dbReference>
<evidence type="ECO:0000256" key="4">
    <source>
        <dbReference type="PROSITE-ProRule" id="PRU10099"/>
    </source>
</evidence>
<evidence type="ECO:0000256" key="5">
    <source>
        <dbReference type="PROSITE-ProRule" id="PRU10100"/>
    </source>
</evidence>
<keyword evidence="9" id="KW-1185">Reference proteome</keyword>
<feature type="active site" evidence="5">
    <location>
        <position position="139"/>
    </location>
</feature>
<feature type="repeat" description="ANK" evidence="3">
    <location>
        <begin position="550"/>
        <end position="582"/>
    </location>
</feature>
<dbReference type="Gene3D" id="3.40.50.1170">
    <property type="entry name" value="L-asparaginase, N-terminal domain"/>
    <property type="match status" value="1"/>
</dbReference>
<dbReference type="EMBL" id="ACPB03002862">
    <property type="status" value="NOT_ANNOTATED_CDS"/>
    <property type="molecule type" value="Genomic_DNA"/>
</dbReference>
<dbReference type="InterPro" id="IPR036770">
    <property type="entry name" value="Ankyrin_rpt-contain_sf"/>
</dbReference>
<dbReference type="InterPro" id="IPR040919">
    <property type="entry name" value="Asparaginase_C"/>
</dbReference>
<evidence type="ECO:0000256" key="3">
    <source>
        <dbReference type="PROSITE-ProRule" id="PRU00023"/>
    </source>
</evidence>
<dbReference type="InterPro" id="IPR027474">
    <property type="entry name" value="L-asparaginase_N"/>
</dbReference>
<dbReference type="Proteomes" id="UP000015103">
    <property type="component" value="Unassembled WGS sequence"/>
</dbReference>
<evidence type="ECO:0000313" key="8">
    <source>
        <dbReference type="EnsemblMetazoa" id="RPRC005448.P136"/>
    </source>
</evidence>
<evidence type="ECO:0000259" key="6">
    <source>
        <dbReference type="Pfam" id="PF00710"/>
    </source>
</evidence>
<evidence type="ECO:0000259" key="7">
    <source>
        <dbReference type="Pfam" id="PF17763"/>
    </source>
</evidence>
<dbReference type="PROSITE" id="PS51732">
    <property type="entry name" value="ASN_GLN_ASE_3"/>
    <property type="match status" value="1"/>
</dbReference>
<dbReference type="Gene3D" id="1.25.40.20">
    <property type="entry name" value="Ankyrin repeat-containing domain"/>
    <property type="match status" value="2"/>
</dbReference>
<dbReference type="PIRSF" id="PIRSF500176">
    <property type="entry name" value="L_ASNase"/>
    <property type="match status" value="1"/>
</dbReference>
<dbReference type="InterPro" id="IPR041725">
    <property type="entry name" value="L-asparaginase_I"/>
</dbReference>
<accession>A0ABL0DRS4</accession>
<dbReference type="GeneID" id="141459444"/>
<dbReference type="SMART" id="SM00870">
    <property type="entry name" value="Asparaginase"/>
    <property type="match status" value="1"/>
</dbReference>
<sequence>METLSENLSGPSRASQPTDRLENTLFSKVLVIYTGGTIGMLSDPDKGLVPVKKKLKETLSQNPLTHDREFAQLYLSQEYNQRYFVLPWIEGKSRILYEIYEYEELLDSSNMSFDNWRQIAMDIYSNYNNYEGFVVLHGTDTMAYTASALSFMLENLGKTVIVTGSQIPIFQVISDGRDNFISSLILAGHYTIPEVAVFFNHKLFRGNRVTKTSADNFNAFDSHNMIPLATVGVAIEVNENIILRPDAIAKFQVNTTLNPNVAILRLFPNISLDVIKTFFSYPIEGVVIQSYGAGNMPTNRNGFFALLSEASARGVIIINCTQCLKGSVHCLYETSKLFVEAGVLSGHDMTAEAALTKMSYVLSKTDWSLQKKKQAMMRSIRGELTQPPDPEREYNSLLQNISQFLNLTHPIEVQGLQSAISHVLLSSSIFHNDLNRLVKLCDSGINIHAVNSDNRSLLHLAVGGSHIDVIKFLLLKGLSVHTKDSYGQTALTEAIRHERQDVVEILVENGANLELNTLGDFLTRCAANGHLKRLQLFEIAGADLNTRNKSGRTALHEACLHNKAKIVRYLLSKGANKMCADTLGITPQDISTKLQDPEILTMMSADHNNHRSGP</sequence>
<dbReference type="PANTHER" id="PTHR11707">
    <property type="entry name" value="L-ASPARAGINASE"/>
    <property type="match status" value="1"/>
</dbReference>
<dbReference type="PROSITE" id="PS50088">
    <property type="entry name" value="ANK_REPEAT"/>
    <property type="match status" value="3"/>
</dbReference>
<evidence type="ECO:0000313" key="9">
    <source>
        <dbReference type="Proteomes" id="UP000015103"/>
    </source>
</evidence>
<feature type="active site" evidence="4">
    <location>
        <position position="37"/>
    </location>
</feature>
<feature type="repeat" description="ANK" evidence="3">
    <location>
        <begin position="486"/>
        <end position="518"/>
    </location>
</feature>
<dbReference type="RefSeq" id="XP_073994650.1">
    <property type="nucleotide sequence ID" value="XM_074138549.1"/>
</dbReference>
<dbReference type="NCBIfam" id="TIGR00519">
    <property type="entry name" value="asnASE_I"/>
    <property type="match status" value="1"/>
</dbReference>
<dbReference type="PROSITE" id="PS50297">
    <property type="entry name" value="ANK_REP_REGION"/>
    <property type="match status" value="3"/>
</dbReference>
<dbReference type="InterPro" id="IPR036152">
    <property type="entry name" value="Asp/glu_Ase-like_sf"/>
</dbReference>
<dbReference type="InterPro" id="IPR006033">
    <property type="entry name" value="AsnA_fam"/>
</dbReference>
<dbReference type="Gene3D" id="3.40.50.40">
    <property type="match status" value="1"/>
</dbReference>